<evidence type="ECO:0000313" key="5">
    <source>
        <dbReference type="Proteomes" id="UP000238348"/>
    </source>
</evidence>
<accession>A0A2L0ET82</accession>
<proteinExistence type="predicted"/>
<evidence type="ECO:0000256" key="2">
    <source>
        <dbReference type="ARBA" id="ARBA00022803"/>
    </source>
</evidence>
<protein>
    <recommendedName>
        <fullName evidence="6">Tetratricopeptide repeat protein</fullName>
    </recommendedName>
</protein>
<keyword evidence="2 3" id="KW-0802">TPR repeat</keyword>
<dbReference type="PANTHER" id="PTHR44858">
    <property type="entry name" value="TETRATRICOPEPTIDE REPEAT PROTEIN 6"/>
    <property type="match status" value="1"/>
</dbReference>
<dbReference type="InterPro" id="IPR050498">
    <property type="entry name" value="Ycf3"/>
</dbReference>
<dbReference type="SMART" id="SM00028">
    <property type="entry name" value="TPR"/>
    <property type="match status" value="5"/>
</dbReference>
<feature type="repeat" description="TPR" evidence="3">
    <location>
        <begin position="83"/>
        <end position="116"/>
    </location>
</feature>
<evidence type="ECO:0000256" key="1">
    <source>
        <dbReference type="ARBA" id="ARBA00022737"/>
    </source>
</evidence>
<dbReference type="Proteomes" id="UP000238348">
    <property type="component" value="Chromosome"/>
</dbReference>
<evidence type="ECO:0008006" key="6">
    <source>
        <dbReference type="Google" id="ProtNLM"/>
    </source>
</evidence>
<dbReference type="AlphaFoldDB" id="A0A2L0ET82"/>
<name>A0A2L0ET82_SORCE</name>
<dbReference type="PROSITE" id="PS50005">
    <property type="entry name" value="TPR"/>
    <property type="match status" value="1"/>
</dbReference>
<dbReference type="GO" id="GO:0009279">
    <property type="term" value="C:cell outer membrane"/>
    <property type="evidence" value="ECO:0007669"/>
    <property type="project" value="TreeGrafter"/>
</dbReference>
<dbReference type="Pfam" id="PF14559">
    <property type="entry name" value="TPR_19"/>
    <property type="match status" value="1"/>
</dbReference>
<dbReference type="EMBL" id="CP012673">
    <property type="protein sequence ID" value="AUX42518.1"/>
    <property type="molecule type" value="Genomic_DNA"/>
</dbReference>
<dbReference type="InterPro" id="IPR011990">
    <property type="entry name" value="TPR-like_helical_dom_sf"/>
</dbReference>
<sequence length="296" mass="34527">MMADTRVKTTDERVLSLLRESQESARLGHIVAAIRSLDQAVEIDPCCAWAWAHRGDLRYQHLGQHQNAVGDFDRAIQLDPSYAWAFAHRGAAYERLDRFDNALEDFKRALELKPDYTWATAMLCRVYQFLGRYEDALAALENVVEQDATIFPHWREERGLMRMLAGRYEEADLFFRIAIEADPKDRFAHYNFTLNMFLWRGLEEARPHIHKLREELRSLIQTSPDSRVVDRSIYELGGLAALEGDTDQALRYLREAYNREQGLVLLSPARKRSRVDPAWATLRGHDRYREIFDPEN</sequence>
<keyword evidence="1" id="KW-0677">Repeat</keyword>
<evidence type="ECO:0000256" key="3">
    <source>
        <dbReference type="PROSITE-ProRule" id="PRU00339"/>
    </source>
</evidence>
<dbReference type="PANTHER" id="PTHR44858:SF1">
    <property type="entry name" value="UDP-N-ACETYLGLUCOSAMINE--PEPTIDE N-ACETYLGLUCOSAMINYLTRANSFERASE SPINDLY-RELATED"/>
    <property type="match status" value="1"/>
</dbReference>
<dbReference type="GO" id="GO:0046813">
    <property type="term" value="P:receptor-mediated virion attachment to host cell"/>
    <property type="evidence" value="ECO:0007669"/>
    <property type="project" value="TreeGrafter"/>
</dbReference>
<dbReference type="Pfam" id="PF13414">
    <property type="entry name" value="TPR_11"/>
    <property type="match status" value="1"/>
</dbReference>
<dbReference type="PROSITE" id="PS50293">
    <property type="entry name" value="TPR_REGION"/>
    <property type="match status" value="1"/>
</dbReference>
<gene>
    <name evidence="4" type="ORF">SOCE26_039510</name>
</gene>
<dbReference type="Gene3D" id="1.25.40.10">
    <property type="entry name" value="Tetratricopeptide repeat domain"/>
    <property type="match status" value="1"/>
</dbReference>
<reference evidence="4 5" key="1">
    <citation type="submission" date="2015-09" db="EMBL/GenBank/DDBJ databases">
        <title>Sorangium comparison.</title>
        <authorList>
            <person name="Zaburannyi N."/>
            <person name="Bunk B."/>
            <person name="Overmann J."/>
            <person name="Mueller R."/>
        </authorList>
    </citation>
    <scope>NUCLEOTIDE SEQUENCE [LARGE SCALE GENOMIC DNA]</scope>
    <source>
        <strain evidence="4 5">So ce26</strain>
    </source>
</reference>
<dbReference type="InterPro" id="IPR019734">
    <property type="entry name" value="TPR_rpt"/>
</dbReference>
<dbReference type="SUPFAM" id="SSF48452">
    <property type="entry name" value="TPR-like"/>
    <property type="match status" value="1"/>
</dbReference>
<organism evidence="4 5">
    <name type="scientific">Sorangium cellulosum</name>
    <name type="common">Polyangium cellulosum</name>
    <dbReference type="NCBI Taxonomy" id="56"/>
    <lineage>
        <taxon>Bacteria</taxon>
        <taxon>Pseudomonadati</taxon>
        <taxon>Myxococcota</taxon>
        <taxon>Polyangia</taxon>
        <taxon>Polyangiales</taxon>
        <taxon>Polyangiaceae</taxon>
        <taxon>Sorangium</taxon>
    </lineage>
</organism>
<evidence type="ECO:0000313" key="4">
    <source>
        <dbReference type="EMBL" id="AUX42518.1"/>
    </source>
</evidence>